<dbReference type="Proteomes" id="UP000228996">
    <property type="component" value="Unassembled WGS sequence"/>
</dbReference>
<sequence>EIGGDEGELGKLLIGGKVYPVLGQRDPEKLPWEKYGVDVVLESTGVFRNLKDCQAHLKAGAKKVIISAPAKDETPIYVLGVNADQYKGEKIISNASCTTNCIAPVAKIMKDNFNVVKASMTTIHAYTADQELVDGSHKDLRRARSATQNIIPTTTGAAEAMAKVLPSFRGKFDGLAIRVPVACGSLADFTFVLDKSVRVEKINQVFEAASGDSRYQGIVAVTKDPIVSSDIIGNSASAIVDLGLTKVIDGNLVKIIAWYDNEWGYSCRLVEMANIISQNE</sequence>
<dbReference type="Gene3D" id="3.30.360.10">
    <property type="entry name" value="Dihydrodipicolinate Reductase, domain 2"/>
    <property type="match status" value="1"/>
</dbReference>
<dbReference type="AlphaFoldDB" id="A0A2M6XDB7"/>
<dbReference type="SUPFAM" id="SSF55347">
    <property type="entry name" value="Glyceraldehyde-3-phosphate dehydrogenase-like, C-terminal domain"/>
    <property type="match status" value="1"/>
</dbReference>
<dbReference type="InterPro" id="IPR020831">
    <property type="entry name" value="GlycerAld/Erythrose_P_DH"/>
</dbReference>
<proteinExistence type="inferred from homology"/>
<dbReference type="FunFam" id="3.30.360.10:FF:000002">
    <property type="entry name" value="Glyceraldehyde-3-phosphate dehydrogenase"/>
    <property type="match status" value="1"/>
</dbReference>
<dbReference type="EMBL" id="PEYO01000010">
    <property type="protein sequence ID" value="PIU03681.1"/>
    <property type="molecule type" value="Genomic_DNA"/>
</dbReference>
<evidence type="ECO:0000256" key="3">
    <source>
        <dbReference type="RuleBase" id="RU000397"/>
    </source>
</evidence>
<comment type="caution">
    <text evidence="5">The sequence shown here is derived from an EMBL/GenBank/DDBJ whole genome shotgun (WGS) entry which is preliminary data.</text>
</comment>
<organism evidence="5 6">
    <name type="scientific">Candidatus Shapirobacteria bacterium CG08_land_8_20_14_0_20_39_18</name>
    <dbReference type="NCBI Taxonomy" id="1974883"/>
    <lineage>
        <taxon>Bacteria</taxon>
        <taxon>Candidatus Shapironibacteriota</taxon>
    </lineage>
</organism>
<evidence type="ECO:0000313" key="6">
    <source>
        <dbReference type="Proteomes" id="UP000228996"/>
    </source>
</evidence>
<comment type="similarity">
    <text evidence="1 3">Belongs to the glyceraldehyde-3-phosphate dehydrogenase family.</text>
</comment>
<dbReference type="InterPro" id="IPR020828">
    <property type="entry name" value="GlycerAld_3-P_DH_NAD(P)-bd"/>
</dbReference>
<dbReference type="GO" id="GO:0016620">
    <property type="term" value="F:oxidoreductase activity, acting on the aldehyde or oxo group of donors, NAD or NADP as acceptor"/>
    <property type="evidence" value="ECO:0007669"/>
    <property type="project" value="InterPro"/>
</dbReference>
<dbReference type="Gene3D" id="3.40.50.720">
    <property type="entry name" value="NAD(P)-binding Rossmann-like Domain"/>
    <property type="match status" value="1"/>
</dbReference>
<feature type="non-terminal residue" evidence="5">
    <location>
        <position position="1"/>
    </location>
</feature>
<protein>
    <submittedName>
        <fullName evidence="5">Type I glyceraldehyde-3-phosphate dehydrogenase</fullName>
    </submittedName>
</protein>
<feature type="domain" description="Glyceraldehyde 3-phosphate dehydrogenase NAD(P) binding" evidence="4">
    <location>
        <begin position="2"/>
        <end position="97"/>
    </location>
</feature>
<evidence type="ECO:0000259" key="4">
    <source>
        <dbReference type="SMART" id="SM00846"/>
    </source>
</evidence>
<dbReference type="GO" id="GO:0051287">
    <property type="term" value="F:NAD binding"/>
    <property type="evidence" value="ECO:0007669"/>
    <property type="project" value="InterPro"/>
</dbReference>
<reference evidence="6" key="1">
    <citation type="submission" date="2017-09" db="EMBL/GenBank/DDBJ databases">
        <title>Depth-based differentiation of microbial function through sediment-hosted aquifers and enrichment of novel symbionts in the deep terrestrial subsurface.</title>
        <authorList>
            <person name="Probst A.J."/>
            <person name="Ladd B."/>
            <person name="Jarett J.K."/>
            <person name="Geller-Mcgrath D.E."/>
            <person name="Sieber C.M.K."/>
            <person name="Emerson J.B."/>
            <person name="Anantharaman K."/>
            <person name="Thomas B.C."/>
            <person name="Malmstrom R."/>
            <person name="Stieglmeier M."/>
            <person name="Klingl A."/>
            <person name="Woyke T."/>
            <person name="Ryan C.M."/>
            <person name="Banfield J.F."/>
        </authorList>
    </citation>
    <scope>NUCLEOTIDE SEQUENCE [LARGE SCALE GENOMIC DNA]</scope>
</reference>
<dbReference type="InterPro" id="IPR020830">
    <property type="entry name" value="GlycerAld_3-P_DH_AS"/>
</dbReference>
<keyword evidence="2" id="KW-0560">Oxidoreductase</keyword>
<dbReference type="SMART" id="SM00846">
    <property type="entry name" value="Gp_dh_N"/>
    <property type="match status" value="1"/>
</dbReference>
<dbReference type="InterPro" id="IPR036291">
    <property type="entry name" value="NAD(P)-bd_dom_sf"/>
</dbReference>
<evidence type="ECO:0000313" key="5">
    <source>
        <dbReference type="EMBL" id="PIU03681.1"/>
    </source>
</evidence>
<dbReference type="PRINTS" id="PR00078">
    <property type="entry name" value="G3PDHDRGNASE"/>
</dbReference>
<name>A0A2M6XDB7_9BACT</name>
<dbReference type="PROSITE" id="PS00071">
    <property type="entry name" value="GAPDH"/>
    <property type="match status" value="1"/>
</dbReference>
<evidence type="ECO:0000256" key="2">
    <source>
        <dbReference type="ARBA" id="ARBA00023002"/>
    </source>
</evidence>
<dbReference type="Pfam" id="PF00044">
    <property type="entry name" value="Gp_dh_N"/>
    <property type="match status" value="1"/>
</dbReference>
<dbReference type="CDD" id="cd18126">
    <property type="entry name" value="GAPDH_I_C"/>
    <property type="match status" value="1"/>
</dbReference>
<dbReference type="Pfam" id="PF02800">
    <property type="entry name" value="Gp_dh_C"/>
    <property type="match status" value="1"/>
</dbReference>
<dbReference type="InterPro" id="IPR020829">
    <property type="entry name" value="GlycerAld_3-P_DH_cat"/>
</dbReference>
<evidence type="ECO:0000256" key="1">
    <source>
        <dbReference type="ARBA" id="ARBA00007406"/>
    </source>
</evidence>
<accession>A0A2M6XDB7</accession>
<dbReference type="PANTHER" id="PTHR43148">
    <property type="entry name" value="GLYCERALDEHYDE-3-PHOSPHATE DEHYDROGENASE 2"/>
    <property type="match status" value="1"/>
</dbReference>
<gene>
    <name evidence="5" type="ORF">COT44_01790</name>
</gene>
<dbReference type="SUPFAM" id="SSF51735">
    <property type="entry name" value="NAD(P)-binding Rossmann-fold domains"/>
    <property type="match status" value="1"/>
</dbReference>